<gene>
    <name evidence="1" type="ORF">IX92_27190</name>
</gene>
<dbReference type="KEGG" id="vcy:IX92_27190"/>
<organism evidence="1 2">
    <name type="scientific">Vibrio coralliilyticus</name>
    <dbReference type="NCBI Taxonomy" id="190893"/>
    <lineage>
        <taxon>Bacteria</taxon>
        <taxon>Pseudomonadati</taxon>
        <taxon>Pseudomonadota</taxon>
        <taxon>Gammaproteobacteria</taxon>
        <taxon>Vibrionales</taxon>
        <taxon>Vibrionaceae</taxon>
        <taxon>Vibrio</taxon>
    </lineage>
</organism>
<dbReference type="AlphaFoldDB" id="A0AAN0SHN0"/>
<accession>A0AAN0SHN0</accession>
<protein>
    <submittedName>
        <fullName evidence="1">Uncharacterized protein</fullName>
    </submittedName>
</protein>
<name>A0AAN0SHN0_9VIBR</name>
<keyword evidence="2" id="KW-1185">Reference proteome</keyword>
<evidence type="ECO:0000313" key="2">
    <source>
        <dbReference type="Proteomes" id="UP000030081"/>
    </source>
</evidence>
<dbReference type="KEGG" id="vct:JV59_25715"/>
<geneLocation type="plasmid" evidence="1 2">
    <name>p319</name>
</geneLocation>
<reference evidence="1 2" key="1">
    <citation type="submission" date="2014-10" db="EMBL/GenBank/DDBJ databases">
        <title>The Complete Genome Sequence for the Shellfish Pathogen Vibrio coralliilyticus RE98 Isolated from a Shellfish Hatchery.</title>
        <authorList>
            <person name="Richards G.P."/>
            <person name="Bono J.L."/>
            <person name="Watson M.A."/>
            <person name="Needleman D.S."/>
        </authorList>
    </citation>
    <scope>NUCLEOTIDE SEQUENCE [LARGE SCALE GENOMIC DNA]</scope>
    <source>
        <strain evidence="1 2">RE98</strain>
        <plasmid evidence="1 2">p319</plasmid>
    </source>
</reference>
<proteinExistence type="predicted"/>
<evidence type="ECO:0000313" key="1">
    <source>
        <dbReference type="EMBL" id="AIW22744.1"/>
    </source>
</evidence>
<dbReference type="EMBL" id="CP009620">
    <property type="protein sequence ID" value="AIW22744.1"/>
    <property type="molecule type" value="Genomic_DNA"/>
</dbReference>
<dbReference type="Proteomes" id="UP000030081">
    <property type="component" value="Plasmid p319"/>
</dbReference>
<sequence length="221" mass="25518">MPPYFIRPFVLSPQHKRVTVAERVFLYRACHEHVLSELYASTGKVVQMNLNAQQHQLFGPRGYGIVVEQSQPAQWFSSVVLHSDRALKVAEWLTRDLLVAQGRPLVICVCSDGDIPAFRARLHRVTWPKDAVCVLGLRIDGTLWVTIEERREEERPPWLSVDHRLASAPLSHRDTQYISTMLYQIVMECFVMGFRAGETTPMPCRHYSIHLSGFRSERHWP</sequence>
<keyword evidence="1" id="KW-0614">Plasmid</keyword>
<dbReference type="RefSeq" id="WP_040122628.1">
    <property type="nucleotide sequence ID" value="NZ_CP009266.1"/>
</dbReference>